<evidence type="ECO:0000313" key="3">
    <source>
        <dbReference type="Proteomes" id="UP000238479"/>
    </source>
</evidence>
<keyword evidence="3" id="KW-1185">Reference proteome</keyword>
<gene>
    <name evidence="2" type="ORF">RchiOBHm_Chr1g0329191</name>
</gene>
<evidence type="ECO:0000313" key="2">
    <source>
        <dbReference type="EMBL" id="PRQ55853.1"/>
    </source>
</evidence>
<dbReference type="AlphaFoldDB" id="A0A2P6SAX9"/>
<accession>A0A2P6SAX9</accession>
<organism evidence="2 3">
    <name type="scientific">Rosa chinensis</name>
    <name type="common">China rose</name>
    <dbReference type="NCBI Taxonomy" id="74649"/>
    <lineage>
        <taxon>Eukaryota</taxon>
        <taxon>Viridiplantae</taxon>
        <taxon>Streptophyta</taxon>
        <taxon>Embryophyta</taxon>
        <taxon>Tracheophyta</taxon>
        <taxon>Spermatophyta</taxon>
        <taxon>Magnoliopsida</taxon>
        <taxon>eudicotyledons</taxon>
        <taxon>Gunneridae</taxon>
        <taxon>Pentapetalae</taxon>
        <taxon>rosids</taxon>
        <taxon>fabids</taxon>
        <taxon>Rosales</taxon>
        <taxon>Rosaceae</taxon>
        <taxon>Rosoideae</taxon>
        <taxon>Rosoideae incertae sedis</taxon>
        <taxon>Rosa</taxon>
    </lineage>
</organism>
<protein>
    <submittedName>
        <fullName evidence="2">Uncharacterized protein</fullName>
    </submittedName>
</protein>
<sequence length="81" mass="9516">MENMHDSDSFGVDEAYQSKSRKSRYEISASTNWKEVFLILKILSEQDVKLKFELSDSSYIKEILITTLEGRMLWNNMYIGL</sequence>
<comment type="caution">
    <text evidence="2">The sequence shown here is derived from an EMBL/GenBank/DDBJ whole genome shotgun (WGS) entry which is preliminary data.</text>
</comment>
<dbReference type="Proteomes" id="UP000238479">
    <property type="component" value="Chromosome 1"/>
</dbReference>
<dbReference type="Gramene" id="PRQ55853">
    <property type="protein sequence ID" value="PRQ55853"/>
    <property type="gene ID" value="RchiOBHm_Chr1g0329191"/>
</dbReference>
<proteinExistence type="predicted"/>
<dbReference type="EMBL" id="PDCK01000039">
    <property type="protein sequence ID" value="PRQ55853.1"/>
    <property type="molecule type" value="Genomic_DNA"/>
</dbReference>
<reference evidence="2 3" key="1">
    <citation type="journal article" date="2018" name="Nat. Genet.">
        <title>The Rosa genome provides new insights in the design of modern roses.</title>
        <authorList>
            <person name="Bendahmane M."/>
        </authorList>
    </citation>
    <scope>NUCLEOTIDE SEQUENCE [LARGE SCALE GENOMIC DNA]</scope>
    <source>
        <strain evidence="3">cv. Old Blush</strain>
    </source>
</reference>
<name>A0A2P6SAX9_ROSCH</name>
<feature type="region of interest" description="Disordered" evidence="1">
    <location>
        <begin position="1"/>
        <end position="27"/>
    </location>
</feature>
<evidence type="ECO:0000256" key="1">
    <source>
        <dbReference type="SAM" id="MobiDB-lite"/>
    </source>
</evidence>